<reference evidence="2 3" key="1">
    <citation type="journal article" date="2016" name="Nat. Commun.">
        <title>Thousands of microbial genomes shed light on interconnected biogeochemical processes in an aquifer system.</title>
        <authorList>
            <person name="Anantharaman K."/>
            <person name="Brown C.T."/>
            <person name="Hug L.A."/>
            <person name="Sharon I."/>
            <person name="Castelle C.J."/>
            <person name="Probst A.J."/>
            <person name="Thomas B.C."/>
            <person name="Singh A."/>
            <person name="Wilkins M.J."/>
            <person name="Karaoz U."/>
            <person name="Brodie E.L."/>
            <person name="Williams K.H."/>
            <person name="Hubbard S.S."/>
            <person name="Banfield J.F."/>
        </authorList>
    </citation>
    <scope>NUCLEOTIDE SEQUENCE [LARGE SCALE GENOMIC DNA]</scope>
</reference>
<organism evidence="2 3">
    <name type="scientific">Candidatus Uhrbacteria bacterium RIFCSPHIGHO2_12_FULL_54_23</name>
    <dbReference type="NCBI Taxonomy" id="1802397"/>
    <lineage>
        <taxon>Bacteria</taxon>
        <taxon>Candidatus Uhriibacteriota</taxon>
    </lineage>
</organism>
<feature type="transmembrane region" description="Helical" evidence="1">
    <location>
        <begin position="181"/>
        <end position="201"/>
    </location>
</feature>
<evidence type="ECO:0000313" key="2">
    <source>
        <dbReference type="EMBL" id="OGL77881.1"/>
    </source>
</evidence>
<comment type="caution">
    <text evidence="2">The sequence shown here is derived from an EMBL/GenBank/DDBJ whole genome shotgun (WGS) entry which is preliminary data.</text>
</comment>
<dbReference type="InterPro" id="IPR013783">
    <property type="entry name" value="Ig-like_fold"/>
</dbReference>
<name>A0A1F7UHY0_9BACT</name>
<protein>
    <recommendedName>
        <fullName evidence="4">MSP domain-containing protein</fullName>
    </recommendedName>
</protein>
<accession>A0A1F7UHY0</accession>
<dbReference type="Gene3D" id="2.60.40.10">
    <property type="entry name" value="Immunoglobulins"/>
    <property type="match status" value="1"/>
</dbReference>
<dbReference type="AlphaFoldDB" id="A0A1F7UHY0"/>
<keyword evidence="1" id="KW-0812">Transmembrane</keyword>
<feature type="transmembrane region" description="Helical" evidence="1">
    <location>
        <begin position="25"/>
        <end position="52"/>
    </location>
</feature>
<sequence length="211" mass="23485">MRFNLQCHSGLDPESRNRKQTKSIFFLYFFWIPASRLDLARLVAGMTVWLIFPFSAYSVGISVSPPSLELRGAPNKKITGAFTVTNPSRETVIYEITNDGLFSLAITPTTFLLEPNKSAIVSVEYQPIDKLTTDKLTTTQLSVLGRPLTVNPTQAASGIKLPVSIATGQVAGAATRRYDPMMMGIILFDALLLAWLFYLIIKRLRMRSTHP</sequence>
<dbReference type="SUPFAM" id="SSF49354">
    <property type="entry name" value="PapD-like"/>
    <property type="match status" value="1"/>
</dbReference>
<dbReference type="EMBL" id="MGEF01000049">
    <property type="protein sequence ID" value="OGL77881.1"/>
    <property type="molecule type" value="Genomic_DNA"/>
</dbReference>
<dbReference type="Proteomes" id="UP000176604">
    <property type="component" value="Unassembled WGS sequence"/>
</dbReference>
<evidence type="ECO:0000256" key="1">
    <source>
        <dbReference type="SAM" id="Phobius"/>
    </source>
</evidence>
<proteinExistence type="predicted"/>
<keyword evidence="1" id="KW-1133">Transmembrane helix</keyword>
<evidence type="ECO:0000313" key="3">
    <source>
        <dbReference type="Proteomes" id="UP000176604"/>
    </source>
</evidence>
<keyword evidence="1" id="KW-0472">Membrane</keyword>
<gene>
    <name evidence="2" type="ORF">A3J43_02875</name>
</gene>
<dbReference type="InterPro" id="IPR008962">
    <property type="entry name" value="PapD-like_sf"/>
</dbReference>
<evidence type="ECO:0008006" key="4">
    <source>
        <dbReference type="Google" id="ProtNLM"/>
    </source>
</evidence>